<keyword evidence="5" id="KW-0694">RNA-binding</keyword>
<dbReference type="PANTHER" id="PTHR10746">
    <property type="entry name" value="50S RIBOSOMAL PROTEIN L4"/>
    <property type="match status" value="1"/>
</dbReference>
<dbReference type="HAMAP" id="MF_01328_B">
    <property type="entry name" value="Ribosomal_uL4_B"/>
    <property type="match status" value="1"/>
</dbReference>
<keyword evidence="3 5" id="KW-0687">Ribonucleoprotein</keyword>
<dbReference type="InterPro" id="IPR013005">
    <property type="entry name" value="Ribosomal_uL4-like"/>
</dbReference>
<dbReference type="InterPro" id="IPR002136">
    <property type="entry name" value="Ribosomal_uL4"/>
</dbReference>
<dbReference type="GO" id="GO:0005840">
    <property type="term" value="C:ribosome"/>
    <property type="evidence" value="ECO:0007669"/>
    <property type="project" value="UniProtKB-KW"/>
</dbReference>
<comment type="function">
    <text evidence="5">Forms part of the polypeptide exit tunnel.</text>
</comment>
<protein>
    <recommendedName>
        <fullName evidence="4 5">Large ribosomal subunit protein uL4</fullName>
    </recommendedName>
</protein>
<dbReference type="GO" id="GO:0019843">
    <property type="term" value="F:rRNA binding"/>
    <property type="evidence" value="ECO:0007669"/>
    <property type="project" value="UniProtKB-UniRule"/>
</dbReference>
<sequence>MQVVVYSLSGEEKGKIELPENIFNVEVNEHALYESIKEFLNNQRQGTVKTKTRGEVSGGGRKPWRQKGTGRARAGSNRSPLWVGGGTTFGPQPKDWYYKTNKKVKRLALKSALTLKAKEKRIFVIESVDLEQPKTKTFFDLTKKLNIEKTDKKLFVNEKYNKNLYYSVRNMDGTFVIMAHEINPYFVMNSDYLIFTESGLKKLEEVFSL</sequence>
<evidence type="ECO:0000256" key="3">
    <source>
        <dbReference type="ARBA" id="ARBA00023274"/>
    </source>
</evidence>
<comment type="function">
    <text evidence="5">One of the primary rRNA binding proteins, this protein initially binds near the 5'-end of the 23S rRNA. It is important during the early stages of 50S assembly. It makes multiple contacts with different domains of the 23S rRNA in the assembled 50S subunit and ribosome.</text>
</comment>
<comment type="caution">
    <text evidence="7">The sequence shown here is derived from an EMBL/GenBank/DDBJ whole genome shotgun (WGS) entry which is preliminary data.</text>
</comment>
<evidence type="ECO:0000256" key="5">
    <source>
        <dbReference type="HAMAP-Rule" id="MF_01328"/>
    </source>
</evidence>
<comment type="similarity">
    <text evidence="1 5">Belongs to the universal ribosomal protein uL4 family.</text>
</comment>
<dbReference type="EMBL" id="DMCX01000012">
    <property type="protein sequence ID" value="HAF06894.1"/>
    <property type="molecule type" value="Genomic_DNA"/>
</dbReference>
<feature type="region of interest" description="Disordered" evidence="6">
    <location>
        <begin position="48"/>
        <end position="84"/>
    </location>
</feature>
<evidence type="ECO:0000256" key="4">
    <source>
        <dbReference type="ARBA" id="ARBA00035244"/>
    </source>
</evidence>
<comment type="subunit">
    <text evidence="5">Part of the 50S ribosomal subunit.</text>
</comment>
<dbReference type="AlphaFoldDB" id="A0A348MIL8"/>
<keyword evidence="5" id="KW-0699">rRNA-binding</keyword>
<evidence type="ECO:0000313" key="7">
    <source>
        <dbReference type="EMBL" id="HAF06894.1"/>
    </source>
</evidence>
<dbReference type="GO" id="GO:1990904">
    <property type="term" value="C:ribonucleoprotein complex"/>
    <property type="evidence" value="ECO:0007669"/>
    <property type="project" value="UniProtKB-KW"/>
</dbReference>
<keyword evidence="2 5" id="KW-0689">Ribosomal protein</keyword>
<dbReference type="SUPFAM" id="SSF52166">
    <property type="entry name" value="Ribosomal protein L4"/>
    <property type="match status" value="1"/>
</dbReference>
<evidence type="ECO:0000313" key="8">
    <source>
        <dbReference type="Proteomes" id="UP000262454"/>
    </source>
</evidence>
<proteinExistence type="inferred from homology"/>
<organism evidence="7 8">
    <name type="scientific">candidate division WOR-3 bacterium</name>
    <dbReference type="NCBI Taxonomy" id="2052148"/>
    <lineage>
        <taxon>Bacteria</taxon>
        <taxon>Bacteria division WOR-3</taxon>
    </lineage>
</organism>
<dbReference type="Gene3D" id="3.40.1370.10">
    <property type="match status" value="1"/>
</dbReference>
<dbReference type="NCBIfam" id="TIGR03953">
    <property type="entry name" value="rplD_bact"/>
    <property type="match status" value="1"/>
</dbReference>
<dbReference type="GO" id="GO:0003735">
    <property type="term" value="F:structural constituent of ribosome"/>
    <property type="evidence" value="ECO:0007669"/>
    <property type="project" value="InterPro"/>
</dbReference>
<dbReference type="Proteomes" id="UP000262454">
    <property type="component" value="Unassembled WGS sequence"/>
</dbReference>
<evidence type="ECO:0000256" key="1">
    <source>
        <dbReference type="ARBA" id="ARBA00010528"/>
    </source>
</evidence>
<reference evidence="7 8" key="1">
    <citation type="journal article" date="2018" name="Nat. Biotechnol.">
        <title>A standardized bacterial taxonomy based on genome phylogeny substantially revises the tree of life.</title>
        <authorList>
            <person name="Parks D.H."/>
            <person name="Chuvochina M."/>
            <person name="Waite D.W."/>
            <person name="Rinke C."/>
            <person name="Skarshewski A."/>
            <person name="Chaumeil P.A."/>
            <person name="Hugenholtz P."/>
        </authorList>
    </citation>
    <scope>NUCLEOTIDE SEQUENCE [LARGE SCALE GENOMIC DNA]</scope>
    <source>
        <strain evidence="7">UBA7921</strain>
    </source>
</reference>
<dbReference type="Pfam" id="PF00573">
    <property type="entry name" value="Ribosomal_L4"/>
    <property type="match status" value="1"/>
</dbReference>
<evidence type="ECO:0000256" key="6">
    <source>
        <dbReference type="SAM" id="MobiDB-lite"/>
    </source>
</evidence>
<accession>A0A348MIL8</accession>
<dbReference type="InterPro" id="IPR023574">
    <property type="entry name" value="Ribosomal_uL4_dom_sf"/>
</dbReference>
<gene>
    <name evidence="5" type="primary">rplD</name>
    <name evidence="7" type="ORF">DCG82_00595</name>
</gene>
<dbReference type="PANTHER" id="PTHR10746:SF6">
    <property type="entry name" value="LARGE RIBOSOMAL SUBUNIT PROTEIN UL4M"/>
    <property type="match status" value="1"/>
</dbReference>
<name>A0A348MIL8_UNCW3</name>
<dbReference type="GO" id="GO:0006412">
    <property type="term" value="P:translation"/>
    <property type="evidence" value="ECO:0007669"/>
    <property type="project" value="UniProtKB-UniRule"/>
</dbReference>
<evidence type="ECO:0000256" key="2">
    <source>
        <dbReference type="ARBA" id="ARBA00022980"/>
    </source>
</evidence>